<dbReference type="EMBL" id="VXIT01000003">
    <property type="protein sequence ID" value="KAA6413742.1"/>
    <property type="molecule type" value="Genomic_DNA"/>
</dbReference>
<feature type="compositionally biased region" description="Low complexity" evidence="1">
    <location>
        <begin position="479"/>
        <end position="490"/>
    </location>
</feature>
<feature type="compositionally biased region" description="Pro residues" evidence="1">
    <location>
        <begin position="154"/>
        <end position="163"/>
    </location>
</feature>
<dbReference type="AlphaFoldDB" id="A0A5M8PXQ7"/>
<evidence type="ECO:0000313" key="2">
    <source>
        <dbReference type="EMBL" id="KAA6413742.1"/>
    </source>
</evidence>
<feature type="compositionally biased region" description="Polar residues" evidence="1">
    <location>
        <begin position="437"/>
        <end position="450"/>
    </location>
</feature>
<gene>
    <name evidence="2" type="ORF">FRX48_02103</name>
</gene>
<evidence type="ECO:0000256" key="1">
    <source>
        <dbReference type="SAM" id="MobiDB-lite"/>
    </source>
</evidence>
<protein>
    <submittedName>
        <fullName evidence="2">Developmental regulatory</fullName>
    </submittedName>
</protein>
<feature type="region of interest" description="Disordered" evidence="1">
    <location>
        <begin position="144"/>
        <end position="182"/>
    </location>
</feature>
<feature type="compositionally biased region" description="Basic and acidic residues" evidence="1">
    <location>
        <begin position="521"/>
        <end position="530"/>
    </location>
</feature>
<name>A0A5M8PXQ7_9LECA</name>
<proteinExistence type="predicted"/>
<feature type="compositionally biased region" description="Polar residues" evidence="1">
    <location>
        <begin position="243"/>
        <end position="258"/>
    </location>
</feature>
<feature type="compositionally biased region" description="Basic residues" evidence="1">
    <location>
        <begin position="463"/>
        <end position="478"/>
    </location>
</feature>
<sequence length="558" mass="62238">MQRSAMSSFVQSDFQIRPEDKECNFFTQSLDDPFDDIFNQYVNLDTSDSNDFFNDSTQPNLCGEVDFAFDADTASNGRSYTLGPPPPSIIPAISDPPHEAGRAHKQWPALDRVNSPYHSRVDRAQSIRADNPGPLLLTLESKSDLQASASTDPTSPPFTPPYSPLRRVAHSTTPSSKNTIRHRDRISKTPHRINNASPRMMSPSYYHGQETPSFQEWTQRFEQFNLQSMATSSALSPPPPARVSQQENPARSWEPQRNSLFEYPDPPELGDDAMVALYKHRTTNVGPGHGSSSPTLVNREKHVRRHARMSSSKEVYSSPVAAPQPHRSVSWMQSTVTPSEFEYTPPLDAWTGTVQIQHQQQLRQQPQQIEQQPWYDTAQLPENHASQTFQNMDFATQGLMIQCGDPFGPYVAEDSSDDYLTSNPYQANIAAEVFPSDLSSDTNPPQCQRTPSLSSSPSPPMPKSRRSSKSAKHRRRKCSTSPTTPKTPSTAAGFVNYTPNDSKRILTGVAPSGSSKTKARREKEAMERSRRLSQAALRAVQKAGGDLEMLRDEGAWDL</sequence>
<feature type="region of interest" description="Disordered" evidence="1">
    <location>
        <begin position="230"/>
        <end position="258"/>
    </location>
</feature>
<evidence type="ECO:0000313" key="3">
    <source>
        <dbReference type="Proteomes" id="UP000324767"/>
    </source>
</evidence>
<accession>A0A5M8PXQ7</accession>
<reference evidence="2 3" key="1">
    <citation type="submission" date="2019-09" db="EMBL/GenBank/DDBJ databases">
        <title>The hologenome of the rock-dwelling lichen Lasallia pustulata.</title>
        <authorList>
            <person name="Greshake Tzovaras B."/>
            <person name="Segers F."/>
            <person name="Bicker A."/>
            <person name="Dal Grande F."/>
            <person name="Otte J."/>
            <person name="Hankeln T."/>
            <person name="Schmitt I."/>
            <person name="Ebersberger I."/>
        </authorList>
    </citation>
    <scope>NUCLEOTIDE SEQUENCE [LARGE SCALE GENOMIC DNA]</scope>
    <source>
        <strain evidence="2">A1-1</strain>
    </source>
</reference>
<organism evidence="2 3">
    <name type="scientific">Lasallia pustulata</name>
    <dbReference type="NCBI Taxonomy" id="136370"/>
    <lineage>
        <taxon>Eukaryota</taxon>
        <taxon>Fungi</taxon>
        <taxon>Dikarya</taxon>
        <taxon>Ascomycota</taxon>
        <taxon>Pezizomycotina</taxon>
        <taxon>Lecanoromycetes</taxon>
        <taxon>OSLEUM clade</taxon>
        <taxon>Umbilicariomycetidae</taxon>
        <taxon>Umbilicariales</taxon>
        <taxon>Umbilicariaceae</taxon>
        <taxon>Lasallia</taxon>
    </lineage>
</organism>
<feature type="region of interest" description="Disordered" evidence="1">
    <location>
        <begin position="436"/>
        <end position="533"/>
    </location>
</feature>
<dbReference type="Proteomes" id="UP000324767">
    <property type="component" value="Unassembled WGS sequence"/>
</dbReference>
<comment type="caution">
    <text evidence="2">The sequence shown here is derived from an EMBL/GenBank/DDBJ whole genome shotgun (WGS) entry which is preliminary data.</text>
</comment>
<dbReference type="OrthoDB" id="2575228at2759"/>